<name>A0A8H6CLC6_9LECA</name>
<organism evidence="1 2">
    <name type="scientific">Letharia columbiana</name>
    <dbReference type="NCBI Taxonomy" id="112416"/>
    <lineage>
        <taxon>Eukaryota</taxon>
        <taxon>Fungi</taxon>
        <taxon>Dikarya</taxon>
        <taxon>Ascomycota</taxon>
        <taxon>Pezizomycotina</taxon>
        <taxon>Lecanoromycetes</taxon>
        <taxon>OSLEUM clade</taxon>
        <taxon>Lecanoromycetidae</taxon>
        <taxon>Lecanorales</taxon>
        <taxon>Lecanorineae</taxon>
        <taxon>Parmeliaceae</taxon>
        <taxon>Letharia</taxon>
    </lineage>
</organism>
<sequence length="66" mass="7169">MMPVILVPASTTNIVTTLAGDHFEPDLHAYTTLCGYYISDAPFACVRGQDPYTSLMTDTSYDCCVA</sequence>
<dbReference type="GeneID" id="59294468"/>
<keyword evidence="2" id="KW-1185">Reference proteome</keyword>
<dbReference type="Proteomes" id="UP000578531">
    <property type="component" value="Unassembled WGS sequence"/>
</dbReference>
<dbReference type="RefSeq" id="XP_037158440.1">
    <property type="nucleotide sequence ID" value="XM_037314669.1"/>
</dbReference>
<accession>A0A8H6CLC6</accession>
<protein>
    <submittedName>
        <fullName evidence="1">Uncharacterized protein</fullName>
    </submittedName>
</protein>
<comment type="caution">
    <text evidence="1">The sequence shown here is derived from an EMBL/GenBank/DDBJ whole genome shotgun (WGS) entry which is preliminary data.</text>
</comment>
<gene>
    <name evidence="1" type="ORF">HO173_012835</name>
</gene>
<dbReference type="AlphaFoldDB" id="A0A8H6CLC6"/>
<dbReference type="EMBL" id="JACCJC010000106">
    <property type="protein sequence ID" value="KAF6225311.1"/>
    <property type="molecule type" value="Genomic_DNA"/>
</dbReference>
<reference evidence="1 2" key="1">
    <citation type="journal article" date="2020" name="Genomics">
        <title>Complete, high-quality genomes from long-read metagenomic sequencing of two wolf lichen thalli reveals enigmatic genome architecture.</title>
        <authorList>
            <person name="McKenzie S.K."/>
            <person name="Walston R.F."/>
            <person name="Allen J.L."/>
        </authorList>
    </citation>
    <scope>NUCLEOTIDE SEQUENCE [LARGE SCALE GENOMIC DNA]</scope>
    <source>
        <strain evidence="1">WasteWater2</strain>
    </source>
</reference>
<evidence type="ECO:0000313" key="1">
    <source>
        <dbReference type="EMBL" id="KAF6225311.1"/>
    </source>
</evidence>
<proteinExistence type="predicted"/>
<evidence type="ECO:0000313" key="2">
    <source>
        <dbReference type="Proteomes" id="UP000578531"/>
    </source>
</evidence>